<dbReference type="EMBL" id="JACVVK020000172">
    <property type="protein sequence ID" value="KAK7486902.1"/>
    <property type="molecule type" value="Genomic_DNA"/>
</dbReference>
<name>A0ABD0KIM2_9CAEN</name>
<keyword evidence="1" id="KW-1015">Disulfide bond</keyword>
<feature type="compositionally biased region" description="Low complexity" evidence="2">
    <location>
        <begin position="342"/>
        <end position="368"/>
    </location>
</feature>
<comment type="caution">
    <text evidence="4">The sequence shown here is derived from an EMBL/GenBank/DDBJ whole genome shotgun (WGS) entry which is preliminary data.</text>
</comment>
<keyword evidence="5" id="KW-1185">Reference proteome</keyword>
<protein>
    <recommendedName>
        <fullName evidence="3">ShKT domain-containing protein</fullName>
    </recommendedName>
</protein>
<feature type="domain" description="ShKT" evidence="3">
    <location>
        <begin position="456"/>
        <end position="490"/>
    </location>
</feature>
<dbReference type="SMART" id="SM00254">
    <property type="entry name" value="ShKT"/>
    <property type="match status" value="2"/>
</dbReference>
<proteinExistence type="predicted"/>
<dbReference type="Gene3D" id="1.10.10.1940">
    <property type="match status" value="2"/>
</dbReference>
<comment type="caution">
    <text evidence="1">Lacks conserved residue(s) required for the propagation of feature annotation.</text>
</comment>
<feature type="disulfide bond" evidence="1">
    <location>
        <begin position="416"/>
        <end position="450"/>
    </location>
</feature>
<dbReference type="PROSITE" id="PS51670">
    <property type="entry name" value="SHKT"/>
    <property type="match status" value="2"/>
</dbReference>
<evidence type="ECO:0000256" key="2">
    <source>
        <dbReference type="SAM" id="MobiDB-lite"/>
    </source>
</evidence>
<feature type="domain" description="ShKT" evidence="3">
    <location>
        <begin position="416"/>
        <end position="450"/>
    </location>
</feature>
<evidence type="ECO:0000259" key="3">
    <source>
        <dbReference type="PROSITE" id="PS51670"/>
    </source>
</evidence>
<reference evidence="4 5" key="1">
    <citation type="journal article" date="2023" name="Sci. Data">
        <title>Genome assembly of the Korean intertidal mud-creeper Batillaria attramentaria.</title>
        <authorList>
            <person name="Patra A.K."/>
            <person name="Ho P.T."/>
            <person name="Jun S."/>
            <person name="Lee S.J."/>
            <person name="Kim Y."/>
            <person name="Won Y.J."/>
        </authorList>
    </citation>
    <scope>NUCLEOTIDE SEQUENCE [LARGE SCALE GENOMIC DNA]</scope>
    <source>
        <strain evidence="4">Wonlab-2016</strain>
    </source>
</reference>
<evidence type="ECO:0000313" key="4">
    <source>
        <dbReference type="EMBL" id="KAK7486902.1"/>
    </source>
</evidence>
<feature type="disulfide bond" evidence="1">
    <location>
        <begin position="456"/>
        <end position="490"/>
    </location>
</feature>
<feature type="region of interest" description="Disordered" evidence="2">
    <location>
        <begin position="336"/>
        <end position="368"/>
    </location>
</feature>
<organism evidence="4 5">
    <name type="scientific">Batillaria attramentaria</name>
    <dbReference type="NCBI Taxonomy" id="370345"/>
    <lineage>
        <taxon>Eukaryota</taxon>
        <taxon>Metazoa</taxon>
        <taxon>Spiralia</taxon>
        <taxon>Lophotrochozoa</taxon>
        <taxon>Mollusca</taxon>
        <taxon>Gastropoda</taxon>
        <taxon>Caenogastropoda</taxon>
        <taxon>Sorbeoconcha</taxon>
        <taxon>Cerithioidea</taxon>
        <taxon>Batillariidae</taxon>
        <taxon>Batillaria</taxon>
    </lineage>
</organism>
<dbReference type="AlphaFoldDB" id="A0ABD0KIM2"/>
<evidence type="ECO:0000256" key="1">
    <source>
        <dbReference type="PROSITE-ProRule" id="PRU01005"/>
    </source>
</evidence>
<sequence>MDVGVFSLAVVNFGVFASVSGGVLQQRDIVLEWHDPVDNMTEADYYSLSAAMAAMNPSQGWDAAAQGYRPGRATRTHSCNHIRGVPHELRSSAYMKPSGLSTFYQKYTEAYGIPVLGSNRVSDDAMKRACYVTRFLFADHSRVRQSYYARSGRVAVIASSEGVTSIPEHSWLGPGWNQRARGLGATDTAPVSTCGEEHMLCQSTDRYRDEDIQLHEYVHGVHLLGAKYAIPGWQRRLESLYRSARYSGKWANTYSMSTQDEYFAEGTQSFFNVNAYRSRPDGVHNHVNTQAKLRAYDPALYQLVLDVFPCNNQYLKRCRYTRAQELQQQLRMDCDLNGGGTTPSPSVTTTREPGGGTTTPTTTTTTEAPGGCTDGHHYCRMTGILADSWYISGCTDGHHYCRMTGILTDSWYISGCADGHYYCKSWANYGYCNTNPDYMHVNCRKSCNRCGGGGNCQDRNEYCASWARRGECNRNPAYMHPNCARSCNRC</sequence>
<accession>A0ABD0KIM2</accession>
<gene>
    <name evidence="4" type="ORF">BaRGS_00021873</name>
</gene>
<dbReference type="Proteomes" id="UP001519460">
    <property type="component" value="Unassembled WGS sequence"/>
</dbReference>
<dbReference type="Pfam" id="PF01549">
    <property type="entry name" value="ShK"/>
    <property type="match status" value="2"/>
</dbReference>
<evidence type="ECO:0000313" key="5">
    <source>
        <dbReference type="Proteomes" id="UP001519460"/>
    </source>
</evidence>
<dbReference type="InterPro" id="IPR003582">
    <property type="entry name" value="ShKT_dom"/>
</dbReference>